<sequence>NQFPTSFESIVKKIHRLLFHVLAHLYHAHFTEVVLLTLHMYLNFIYLHFMLFNAEFHLIDEKETETLDDLLQLLLHPPGGTDDTPPSPTHDDAAAAAAAPPDEDGIASVSMH</sequence>
<accession>A0ABM1F4T2</accession>
<feature type="transmembrane region" description="Helical" evidence="2">
    <location>
        <begin position="33"/>
        <end position="52"/>
    </location>
</feature>
<evidence type="ECO:0000313" key="3">
    <source>
        <dbReference type="Proteomes" id="UP000695022"/>
    </source>
</evidence>
<reference evidence="4" key="1">
    <citation type="submission" date="2025-08" db="UniProtKB">
        <authorList>
            <consortium name="RefSeq"/>
        </authorList>
    </citation>
    <scope>IDENTIFICATION</scope>
</reference>
<organism evidence="3 4">
    <name type="scientific">Priapulus caudatus</name>
    <name type="common">Priapulid worm</name>
    <dbReference type="NCBI Taxonomy" id="37621"/>
    <lineage>
        <taxon>Eukaryota</taxon>
        <taxon>Metazoa</taxon>
        <taxon>Ecdysozoa</taxon>
        <taxon>Scalidophora</taxon>
        <taxon>Priapulida</taxon>
        <taxon>Priapulimorpha</taxon>
        <taxon>Priapulimorphida</taxon>
        <taxon>Priapulidae</taxon>
        <taxon>Priapulus</taxon>
    </lineage>
</organism>
<keyword evidence="2" id="KW-0472">Membrane</keyword>
<dbReference type="Gene3D" id="1.20.140.30">
    <property type="entry name" value="MOB kinase activator"/>
    <property type="match status" value="1"/>
</dbReference>
<dbReference type="PANTHER" id="PTHR22599">
    <property type="entry name" value="MPS ONE BINDER KINASE ACTIVATOR-LIKE MOB"/>
    <property type="match status" value="1"/>
</dbReference>
<keyword evidence="3" id="KW-1185">Reference proteome</keyword>
<evidence type="ECO:0000256" key="2">
    <source>
        <dbReference type="SAM" id="Phobius"/>
    </source>
</evidence>
<dbReference type="InterPro" id="IPR005301">
    <property type="entry name" value="MOB_kinase_act_fam"/>
</dbReference>
<dbReference type="SMART" id="SM01388">
    <property type="entry name" value="Mob1_phocein"/>
    <property type="match status" value="1"/>
</dbReference>
<evidence type="ECO:0000313" key="4">
    <source>
        <dbReference type="RefSeq" id="XP_014679453.1"/>
    </source>
</evidence>
<feature type="compositionally biased region" description="Low complexity" evidence="1">
    <location>
        <begin position="74"/>
        <end position="84"/>
    </location>
</feature>
<keyword evidence="2" id="KW-1133">Transmembrane helix</keyword>
<dbReference type="RefSeq" id="XP_014679453.1">
    <property type="nucleotide sequence ID" value="XM_014823967.1"/>
</dbReference>
<protein>
    <submittedName>
        <fullName evidence="4">MOB kinase activator 2-like</fullName>
    </submittedName>
</protein>
<dbReference type="GeneID" id="106819317"/>
<keyword evidence="2" id="KW-0812">Transmembrane</keyword>
<name>A0ABM1F4T2_PRICU</name>
<gene>
    <name evidence="4" type="primary">LOC106819317</name>
</gene>
<dbReference type="Proteomes" id="UP000695022">
    <property type="component" value="Unplaced"/>
</dbReference>
<dbReference type="Pfam" id="PF03637">
    <property type="entry name" value="Mob1_phocein"/>
    <property type="match status" value="1"/>
</dbReference>
<evidence type="ECO:0000256" key="1">
    <source>
        <dbReference type="SAM" id="MobiDB-lite"/>
    </source>
</evidence>
<proteinExistence type="predicted"/>
<feature type="region of interest" description="Disordered" evidence="1">
    <location>
        <begin position="74"/>
        <end position="112"/>
    </location>
</feature>
<feature type="non-terminal residue" evidence="4">
    <location>
        <position position="1"/>
    </location>
</feature>
<dbReference type="SUPFAM" id="SSF101152">
    <property type="entry name" value="Mob1/phocein"/>
    <property type="match status" value="1"/>
</dbReference>
<dbReference type="InterPro" id="IPR036703">
    <property type="entry name" value="MOB_kinase_act_sf"/>
</dbReference>